<comment type="caution">
    <text evidence="2">The sequence shown here is derived from an EMBL/GenBank/DDBJ whole genome shotgun (WGS) entry which is preliminary data.</text>
</comment>
<dbReference type="Pfam" id="PF14534">
    <property type="entry name" value="DUF4440"/>
    <property type="match status" value="1"/>
</dbReference>
<evidence type="ECO:0000313" key="2">
    <source>
        <dbReference type="EMBL" id="HIW92869.1"/>
    </source>
</evidence>
<dbReference type="SUPFAM" id="SSF54427">
    <property type="entry name" value="NTF2-like"/>
    <property type="match status" value="1"/>
</dbReference>
<evidence type="ECO:0000259" key="1">
    <source>
        <dbReference type="Pfam" id="PF14534"/>
    </source>
</evidence>
<reference evidence="2" key="1">
    <citation type="journal article" date="2021" name="PeerJ">
        <title>Extensive microbial diversity within the chicken gut microbiome revealed by metagenomics and culture.</title>
        <authorList>
            <person name="Gilroy R."/>
            <person name="Ravi A."/>
            <person name="Getino M."/>
            <person name="Pursley I."/>
            <person name="Horton D.L."/>
            <person name="Alikhan N.F."/>
            <person name="Baker D."/>
            <person name="Gharbi K."/>
            <person name="Hall N."/>
            <person name="Watson M."/>
            <person name="Adriaenssens E.M."/>
            <person name="Foster-Nyarko E."/>
            <person name="Jarju S."/>
            <person name="Secka A."/>
            <person name="Antonio M."/>
            <person name="Oren A."/>
            <person name="Chaudhuri R.R."/>
            <person name="La Ragione R."/>
            <person name="Hildebrand F."/>
            <person name="Pallen M.J."/>
        </authorList>
    </citation>
    <scope>NUCLEOTIDE SEQUENCE</scope>
    <source>
        <strain evidence="2">CHK32-1732</strain>
    </source>
</reference>
<evidence type="ECO:0000313" key="3">
    <source>
        <dbReference type="Proteomes" id="UP000824190"/>
    </source>
</evidence>
<feature type="domain" description="DUF4440" evidence="1">
    <location>
        <begin position="10"/>
        <end position="111"/>
    </location>
</feature>
<dbReference type="Gene3D" id="3.10.450.50">
    <property type="match status" value="1"/>
</dbReference>
<dbReference type="Proteomes" id="UP000824190">
    <property type="component" value="Unassembled WGS sequence"/>
</dbReference>
<sequence>MDAFTLEELLDLEHAGWRSLCESRGGTYYGELMMPDALFILADGSTMSRGEIAESLDGMPGWDAYEISDATLLPLGPDAAALTYRATSSRSGLAEPFTALMSSVYRRVDGRPRLALYQQTPTSA</sequence>
<dbReference type="EMBL" id="DXGC01000126">
    <property type="protein sequence ID" value="HIW92869.1"/>
    <property type="molecule type" value="Genomic_DNA"/>
</dbReference>
<proteinExistence type="predicted"/>
<dbReference type="InterPro" id="IPR032710">
    <property type="entry name" value="NTF2-like_dom_sf"/>
</dbReference>
<dbReference type="AlphaFoldDB" id="A0A9D1RRJ7"/>
<protein>
    <submittedName>
        <fullName evidence="2">Nuclear transport factor 2 family protein</fullName>
    </submittedName>
</protein>
<gene>
    <name evidence="2" type="ORF">H9870_14545</name>
</gene>
<dbReference type="InterPro" id="IPR027843">
    <property type="entry name" value="DUF4440"/>
</dbReference>
<accession>A0A9D1RRJ7</accession>
<organism evidence="2 3">
    <name type="scientific">Candidatus Corynebacterium avicola</name>
    <dbReference type="NCBI Taxonomy" id="2838527"/>
    <lineage>
        <taxon>Bacteria</taxon>
        <taxon>Bacillati</taxon>
        <taxon>Actinomycetota</taxon>
        <taxon>Actinomycetes</taxon>
        <taxon>Mycobacteriales</taxon>
        <taxon>Corynebacteriaceae</taxon>
        <taxon>Corynebacterium</taxon>
    </lineage>
</organism>
<name>A0A9D1RRJ7_9CORY</name>
<reference evidence="2" key="2">
    <citation type="submission" date="2021-04" db="EMBL/GenBank/DDBJ databases">
        <authorList>
            <person name="Gilroy R."/>
        </authorList>
    </citation>
    <scope>NUCLEOTIDE SEQUENCE</scope>
    <source>
        <strain evidence="2">CHK32-1732</strain>
    </source>
</reference>